<organism evidence="1 2">
    <name type="scientific">Vibrio phage phi50-12</name>
    <dbReference type="NCBI Taxonomy" id="2654972"/>
    <lineage>
        <taxon>Viruses</taxon>
        <taxon>Duplodnaviria</taxon>
        <taxon>Heunggongvirae</taxon>
        <taxon>Uroviricota</taxon>
        <taxon>Caudoviricetes</taxon>
        <taxon>Schitoviridae</taxon>
        <taxon>Penintadodekavirus</taxon>
        <taxon>Penintadodekavirus 5012</taxon>
    </lineage>
</organism>
<sequence>MKHNEVYFNAKEVAQQILDDMGEEERKNTKEVKLYKGIVKEQSFAQFLCVDQFLEQMSESAYETGGEWAEDYLDNVTESQKEDLVKVILAWSEKHNIKPSWFMVEEIEEVKFTIPSDWE</sequence>
<protein>
    <submittedName>
        <fullName evidence="1">Uncharacterized protein</fullName>
    </submittedName>
</protein>
<evidence type="ECO:0000313" key="1">
    <source>
        <dbReference type="EMBL" id="QFR59827.1"/>
    </source>
</evidence>
<accession>A0A5P8PRA8</accession>
<dbReference type="Proteomes" id="UP000325783">
    <property type="component" value="Segment"/>
</dbReference>
<dbReference type="EMBL" id="MN584918">
    <property type="protein sequence ID" value="QFR59827.1"/>
    <property type="molecule type" value="Genomic_DNA"/>
</dbReference>
<evidence type="ECO:0000313" key="2">
    <source>
        <dbReference type="Proteomes" id="UP000325783"/>
    </source>
</evidence>
<name>A0A5P8PRA8_9CAUD</name>
<gene>
    <name evidence="1" type="ORF">VOWphi5012_043</name>
</gene>
<proteinExistence type="predicted"/>
<reference evidence="1 2" key="1">
    <citation type="submission" date="2019-10" db="EMBL/GenBank/DDBJ databases">
        <authorList>
            <person name="Lin L.C."/>
        </authorList>
    </citation>
    <scope>NUCLEOTIDE SEQUENCE [LARGE SCALE GENOMIC DNA]</scope>
</reference>
<keyword evidence="2" id="KW-1185">Reference proteome</keyword>